<proteinExistence type="inferred from homology"/>
<dbReference type="GeneID" id="106819615"/>
<dbReference type="InterPro" id="IPR016069">
    <property type="entry name" value="Translin_C"/>
</dbReference>
<keyword evidence="5" id="KW-0539">Nucleus</keyword>
<evidence type="ECO:0000313" key="9">
    <source>
        <dbReference type="RefSeq" id="XP_014679713.1"/>
    </source>
</evidence>
<evidence type="ECO:0000256" key="7">
    <source>
        <dbReference type="SAM" id="MobiDB-lite"/>
    </source>
</evidence>
<gene>
    <name evidence="9" type="primary">LOC106819615</name>
</gene>
<evidence type="ECO:0000256" key="1">
    <source>
        <dbReference type="ARBA" id="ARBA00004123"/>
    </source>
</evidence>
<dbReference type="Pfam" id="PF01997">
    <property type="entry name" value="Translin"/>
    <property type="match status" value="1"/>
</dbReference>
<keyword evidence="4" id="KW-0963">Cytoplasm</keyword>
<keyword evidence="8" id="KW-1185">Reference proteome</keyword>
<evidence type="ECO:0000256" key="2">
    <source>
        <dbReference type="ARBA" id="ARBA00004496"/>
    </source>
</evidence>
<feature type="coiled-coil region" evidence="6">
    <location>
        <begin position="82"/>
        <end position="109"/>
    </location>
</feature>
<evidence type="ECO:0000256" key="5">
    <source>
        <dbReference type="ARBA" id="ARBA00023242"/>
    </source>
</evidence>
<dbReference type="Gene3D" id="1.20.58.190">
    <property type="entry name" value="Translin, domain 1"/>
    <property type="match status" value="1"/>
</dbReference>
<protein>
    <submittedName>
        <fullName evidence="9">Translin-associated protein X-like</fullName>
    </submittedName>
</protein>
<evidence type="ECO:0000256" key="4">
    <source>
        <dbReference type="ARBA" id="ARBA00022490"/>
    </source>
</evidence>
<dbReference type="SUPFAM" id="SSF74784">
    <property type="entry name" value="Translin"/>
    <property type="match status" value="1"/>
</dbReference>
<dbReference type="CDD" id="cd14820">
    <property type="entry name" value="TRAX"/>
    <property type="match status" value="1"/>
</dbReference>
<dbReference type="Proteomes" id="UP000695022">
    <property type="component" value="Unplaced"/>
</dbReference>
<dbReference type="Gene3D" id="1.20.58.200">
    <property type="entry name" value="Translin, domain 2"/>
    <property type="match status" value="1"/>
</dbReference>
<sequence>MASRAGKRGHGRREHRREAQLPLGETDAIEVNESSPVIIAFRGFQTQLDAKYDKHERLVKKSRDVTIQSKRIIFLLHRYVGSSNKEAVLKEAEQKLEEVEQSFIKQIALELQGEDVYLYLRAISPGLQEYVEALSFYHYLTTKSLITLPEVQSRLEFDLGSPCPEAEQTDADTTAAASASAGTPPVARVPLPTSEFMLGIADLTGELMRLAISSLGVGDAARPFELCGFMRAILDGFLTVGGAAASREVARKVATLRQSVHKVEAACYALRVRGSEMPSHRLADVFREAEPAAPDTEVM</sequence>
<reference evidence="9" key="1">
    <citation type="submission" date="2025-08" db="UniProtKB">
        <authorList>
            <consortium name="RefSeq"/>
        </authorList>
    </citation>
    <scope>IDENTIFICATION</scope>
</reference>
<evidence type="ECO:0000313" key="8">
    <source>
        <dbReference type="Proteomes" id="UP000695022"/>
    </source>
</evidence>
<organism evidence="8 9">
    <name type="scientific">Priapulus caudatus</name>
    <name type="common">Priapulid worm</name>
    <dbReference type="NCBI Taxonomy" id="37621"/>
    <lineage>
        <taxon>Eukaryota</taxon>
        <taxon>Metazoa</taxon>
        <taxon>Ecdysozoa</taxon>
        <taxon>Scalidophora</taxon>
        <taxon>Priapulida</taxon>
        <taxon>Priapulimorpha</taxon>
        <taxon>Priapulimorphida</taxon>
        <taxon>Priapulidae</taxon>
        <taxon>Priapulus</taxon>
    </lineage>
</organism>
<dbReference type="PANTHER" id="PTHR10741">
    <property type="entry name" value="TRANSLIN AND TRANSLIN ASSOCIATED PROTEIN X"/>
    <property type="match status" value="1"/>
</dbReference>
<feature type="compositionally biased region" description="Basic residues" evidence="7">
    <location>
        <begin position="1"/>
        <end position="15"/>
    </location>
</feature>
<dbReference type="InterPro" id="IPR002848">
    <property type="entry name" value="Translin_fam"/>
</dbReference>
<keyword evidence="6" id="KW-0175">Coiled coil</keyword>
<feature type="region of interest" description="Disordered" evidence="7">
    <location>
        <begin position="1"/>
        <end position="25"/>
    </location>
</feature>
<feature type="region of interest" description="Disordered" evidence="7">
    <location>
        <begin position="162"/>
        <end position="186"/>
    </location>
</feature>
<feature type="compositionally biased region" description="Low complexity" evidence="7">
    <location>
        <begin position="171"/>
        <end position="181"/>
    </location>
</feature>
<comment type="similarity">
    <text evidence="3">Belongs to the translin family.</text>
</comment>
<comment type="subcellular location">
    <subcellularLocation>
        <location evidence="2">Cytoplasm</location>
    </subcellularLocation>
    <subcellularLocation>
        <location evidence="1">Nucleus</location>
    </subcellularLocation>
</comment>
<name>A0ABM1F5J2_PRICU</name>
<evidence type="ECO:0000256" key="6">
    <source>
        <dbReference type="SAM" id="Coils"/>
    </source>
</evidence>
<evidence type="ECO:0000256" key="3">
    <source>
        <dbReference type="ARBA" id="ARBA00005902"/>
    </source>
</evidence>
<dbReference type="InterPro" id="IPR036081">
    <property type="entry name" value="Translin_sf"/>
</dbReference>
<dbReference type="RefSeq" id="XP_014679713.1">
    <property type="nucleotide sequence ID" value="XM_014824227.1"/>
</dbReference>
<dbReference type="InterPro" id="IPR016068">
    <property type="entry name" value="Translin_N"/>
</dbReference>
<accession>A0ABM1F5J2</accession>